<dbReference type="AlphaFoldDB" id="A0AAW0RJ32"/>
<accession>A0AAW0RJ32</accession>
<dbReference type="EMBL" id="JAAHCF010000732">
    <property type="protein sequence ID" value="KAK8142193.1"/>
    <property type="molecule type" value="Genomic_DNA"/>
</dbReference>
<gene>
    <name evidence="2" type="ORF">G3M48_009203</name>
</gene>
<evidence type="ECO:0000256" key="1">
    <source>
        <dbReference type="SAM" id="MobiDB-lite"/>
    </source>
</evidence>
<name>A0AAW0RJ32_9HYPO</name>
<proteinExistence type="predicted"/>
<organism evidence="2 3">
    <name type="scientific">Beauveria asiatica</name>
    <dbReference type="NCBI Taxonomy" id="1069075"/>
    <lineage>
        <taxon>Eukaryota</taxon>
        <taxon>Fungi</taxon>
        <taxon>Dikarya</taxon>
        <taxon>Ascomycota</taxon>
        <taxon>Pezizomycotina</taxon>
        <taxon>Sordariomycetes</taxon>
        <taxon>Hypocreomycetidae</taxon>
        <taxon>Hypocreales</taxon>
        <taxon>Cordycipitaceae</taxon>
        <taxon>Beauveria</taxon>
    </lineage>
</organism>
<evidence type="ECO:0000313" key="3">
    <source>
        <dbReference type="Proteomes" id="UP001397290"/>
    </source>
</evidence>
<reference evidence="2 3" key="1">
    <citation type="submission" date="2020-02" db="EMBL/GenBank/DDBJ databases">
        <title>Comparative genomics of the hypocrealean fungal genus Beauvera.</title>
        <authorList>
            <person name="Showalter D.N."/>
            <person name="Bushley K.E."/>
            <person name="Rehner S.A."/>
        </authorList>
    </citation>
    <scope>NUCLEOTIDE SEQUENCE [LARGE SCALE GENOMIC DNA]</scope>
    <source>
        <strain evidence="2 3">ARSEF4384</strain>
    </source>
</reference>
<evidence type="ECO:0000313" key="2">
    <source>
        <dbReference type="EMBL" id="KAK8142193.1"/>
    </source>
</evidence>
<keyword evidence="3" id="KW-1185">Reference proteome</keyword>
<protein>
    <submittedName>
        <fullName evidence="2">Uncharacterized protein</fullName>
    </submittedName>
</protein>
<feature type="compositionally biased region" description="Low complexity" evidence="1">
    <location>
        <begin position="90"/>
        <end position="113"/>
    </location>
</feature>
<sequence>MTEQTFTMFLQQDDKDMARYHDASHGVAFTSAPMDMNIAAEAYSAYAGSLATTMGSLEQTMYGTDSGVPNYVLNNRTSPSVYPDDGDMRLSSSGLSTASAPSAPSSVVGSPQSHTGHLGVPEWASMQPGIVGDYMTGGEYPTFSSSNVDDLSTFDFTHAKTFVGSGGRLVVSAQMWHRGSERLACVSVCAPLRCCKQCKVMSAYLACIAEPQDPLAPTSSAGH</sequence>
<dbReference type="Proteomes" id="UP001397290">
    <property type="component" value="Unassembled WGS sequence"/>
</dbReference>
<feature type="region of interest" description="Disordered" evidence="1">
    <location>
        <begin position="75"/>
        <end position="121"/>
    </location>
</feature>
<comment type="caution">
    <text evidence="2">The sequence shown here is derived from an EMBL/GenBank/DDBJ whole genome shotgun (WGS) entry which is preliminary data.</text>
</comment>